<reference evidence="2" key="1">
    <citation type="journal article" date="2021" name="ISME J.">
        <title>Fine-scale metabolic discontinuity in a stratified prokaryote microbiome of a Red Sea deep halocline.</title>
        <authorList>
            <person name="Michoud G."/>
            <person name="Ngugi D.K."/>
            <person name="Barozzi A."/>
            <person name="Merlino G."/>
            <person name="Calleja M.L."/>
            <person name="Delgado-Huertas A."/>
            <person name="Moran X.A.G."/>
            <person name="Daffonchio D."/>
        </authorList>
    </citation>
    <scope>NUCLEOTIDE SEQUENCE</scope>
    <source>
        <strain evidence="2">SuakinDeep_MAG55_1</strain>
    </source>
</reference>
<comment type="caution">
    <text evidence="2">The sequence shown here is derived from an EMBL/GenBank/DDBJ whole genome shotgun (WGS) entry which is preliminary data.</text>
</comment>
<dbReference type="SMART" id="SM00867">
    <property type="entry name" value="YceI"/>
    <property type="match status" value="1"/>
</dbReference>
<evidence type="ECO:0000259" key="1">
    <source>
        <dbReference type="SMART" id="SM00867"/>
    </source>
</evidence>
<accession>A0A942A0E3</accession>
<dbReference type="InterPro" id="IPR007372">
    <property type="entry name" value="Lipid/polyisoprenoid-bd_YceI"/>
</dbReference>
<sequence>MSLKAGAYSLNGNSGKVSAYTFKSGLLSKIAHDLLININNFKVDVDVPEGGFASGSLNLEVQTNSLKVVCAMKEGEQQPDTLKEKDIADIEADMGKKVLHPDKYPTASFSSKSIQENGDSYHVSGDLSLHGVTKPLEFDIDTSGGGLKGRFTIIQTDYGIKPFKAMMGTLKIKDEMDIGFDLSLS</sequence>
<dbReference type="Pfam" id="PF04264">
    <property type="entry name" value="YceI"/>
    <property type="match status" value="1"/>
</dbReference>
<name>A0A942A0E3_9BACT</name>
<dbReference type="InterPro" id="IPR036761">
    <property type="entry name" value="TTHA0802/YceI-like_sf"/>
</dbReference>
<dbReference type="EMBL" id="JAANXD010000044">
    <property type="protein sequence ID" value="MBS1258015.1"/>
    <property type="molecule type" value="Genomic_DNA"/>
</dbReference>
<proteinExistence type="predicted"/>
<organism evidence="2 3">
    <name type="scientific">Candidatus Scalindua arabica</name>
    <dbReference type="NCBI Taxonomy" id="1127984"/>
    <lineage>
        <taxon>Bacteria</taxon>
        <taxon>Pseudomonadati</taxon>
        <taxon>Planctomycetota</taxon>
        <taxon>Candidatus Brocadiia</taxon>
        <taxon>Candidatus Brocadiales</taxon>
        <taxon>Candidatus Scalinduaceae</taxon>
        <taxon>Candidatus Scalindua</taxon>
    </lineage>
</organism>
<dbReference type="SUPFAM" id="SSF101874">
    <property type="entry name" value="YceI-like"/>
    <property type="match status" value="1"/>
</dbReference>
<dbReference type="Gene3D" id="2.40.128.110">
    <property type="entry name" value="Lipid/polyisoprenoid-binding, YceI-like"/>
    <property type="match status" value="1"/>
</dbReference>
<evidence type="ECO:0000313" key="3">
    <source>
        <dbReference type="Proteomes" id="UP000722750"/>
    </source>
</evidence>
<evidence type="ECO:0000313" key="2">
    <source>
        <dbReference type="EMBL" id="MBS1258015.1"/>
    </source>
</evidence>
<dbReference type="AlphaFoldDB" id="A0A942A0E3"/>
<protein>
    <submittedName>
        <fullName evidence="2">Protein YceI</fullName>
    </submittedName>
</protein>
<dbReference type="Proteomes" id="UP000722750">
    <property type="component" value="Unassembled WGS sequence"/>
</dbReference>
<gene>
    <name evidence="2" type="ORF">MAG551_01068</name>
</gene>
<feature type="domain" description="Lipid/polyisoprenoid-binding YceI-like" evidence="1">
    <location>
        <begin position="19"/>
        <end position="185"/>
    </location>
</feature>